<dbReference type="RefSeq" id="XP_044561510.1">
    <property type="nucleotide sequence ID" value="XM_044707469.1"/>
</dbReference>
<dbReference type="InterPro" id="IPR054519">
    <property type="entry name" value="INTS7_C"/>
</dbReference>
<evidence type="ECO:0000313" key="6">
    <source>
        <dbReference type="Proteomes" id="UP000444721"/>
    </source>
</evidence>
<dbReference type="GO" id="GO:0034472">
    <property type="term" value="P:snRNA 3'-end processing"/>
    <property type="evidence" value="ECO:0007669"/>
    <property type="project" value="TreeGrafter"/>
</dbReference>
<keyword evidence="6" id="KW-1185">Reference proteome</keyword>
<dbReference type="InterPro" id="IPR056516">
    <property type="entry name" value="INTS7_N"/>
</dbReference>
<feature type="domain" description="Integrator complex subunit 7 N-terminal" evidence="4">
    <location>
        <begin position="48"/>
        <end position="571"/>
    </location>
</feature>
<accession>A0A6A5BIK8</accession>
<gene>
    <name evidence="5" type="ORF">FDP41_004092</name>
</gene>
<proteinExistence type="inferred from homology"/>
<dbReference type="VEuPathDB" id="AmoebaDB:NF0086450"/>
<dbReference type="EMBL" id="VFQX01000036">
    <property type="protein sequence ID" value="KAF0976797.1"/>
    <property type="molecule type" value="Genomic_DNA"/>
</dbReference>
<sequence length="990" mass="112087">MISGGNQQSLQGVASSSSNTIIDYGSNPTVGGGSNFQMGLEAEAMAFMISLKKGLHSSVVAQQIQSVVRFTDLITEYPLPIIANSTLLKLADVFRDCNNNFVRYWIVSVFEEVKGELLKVLNQEELIRRISAVLGSNDPIARSLALRMFGHMAEILSDRTDLHHLIEKNLLTCIEGYERESCVVAIEQICSSSKQFASQILPQIEILLNDIKSPPQAKLSLIRVLRHMHSDVDTVNRTFKLCSETLLRAYPTTPFILAIIDTLTQLAQNSVFIGKDTFKLLFNIFELDGRKKVKIACLNNITKLSKYLSDTYTLDFPFDMLSKFLNNSPFDSIKTSILKLLASLSYSPFNVKQCFNFSDKNNVIHTVELLLFYQKLEISDLAFEIMINAVRHSNQSEQVLEPLLKNLSRAFCFSIPYRVRNNDNLFFIKKICEYLVRFIKSFPSYAGLITKTLLGEIGNICVSISSNQISQKQEFLRSSNMYFSKCLLKFSSHCPNVLVHHLMAIYETAATMNLSDEIIVNLYEVIFQALYINRHKNFNNEFSQTNIKALIETKRYWCLYLIAKNAMFYSHFSLSESILGIVKDKVEEEATSFYLKSLFLWSSAEHLAMKNYMKMQDVSFVETDILQNCLQMLDQATMLLKASGISNSGFQQLYFGQRRLFIESILNLTLHLSNFNEPRNTATSNAVFQHQSQVFTSLSDKLNDMINSFFDIDMGSAKTLELQALACRVISKAISTILVDHSVSSKANTTLQASSKPIGEMYHHSALDPLFVQCQHILKSLESFDTNKPYNKSVLIHRIILAILKAGAPVPQFFFNLTPHTAPKLEIEINNTHNIFTKPVTAILGQGLVIKFSGYITQQRKQATTAHQRKVKSVCLTIEKKLISSSATSQTEGNFTTTNNDLEEVQKFIIPVVEQSFQRKCLCHFKSEGRYQLAIRTQMVDENDCYIWWTSNLAVSDVNSLTSYGSDEKRHIAIVVDVKPLPLIANRLAL</sequence>
<dbReference type="Pfam" id="PF24436">
    <property type="entry name" value="INTS7_N"/>
    <property type="match status" value="1"/>
</dbReference>
<dbReference type="GeneID" id="68111310"/>
<evidence type="ECO:0000313" key="5">
    <source>
        <dbReference type="EMBL" id="KAF0976797.1"/>
    </source>
</evidence>
<reference evidence="5 6" key="1">
    <citation type="journal article" date="2019" name="Sci. Rep.">
        <title>Nanopore sequencing improves the draft genome of the human pathogenic amoeba Naegleria fowleri.</title>
        <authorList>
            <person name="Liechti N."/>
            <person name="Schurch N."/>
            <person name="Bruggmann R."/>
            <person name="Wittwer M."/>
        </authorList>
    </citation>
    <scope>NUCLEOTIDE SEQUENCE [LARGE SCALE GENOMIC DNA]</scope>
    <source>
        <strain evidence="5 6">ATCC 30894</strain>
    </source>
</reference>
<dbReference type="PANTHER" id="PTHR13322">
    <property type="entry name" value="C1ORF73 PROTEIN"/>
    <property type="match status" value="1"/>
</dbReference>
<dbReference type="Proteomes" id="UP000444721">
    <property type="component" value="Unassembled WGS sequence"/>
</dbReference>
<evidence type="ECO:0000256" key="2">
    <source>
        <dbReference type="ARBA" id="ARBA00015336"/>
    </source>
</evidence>
<comment type="similarity">
    <text evidence="1">Belongs to the Integrator subunit 7 family.</text>
</comment>
<dbReference type="PANTHER" id="PTHR13322:SF2">
    <property type="entry name" value="INTEGRATOR COMPLEX SUBUNIT 7"/>
    <property type="match status" value="1"/>
</dbReference>
<evidence type="ECO:0000259" key="4">
    <source>
        <dbReference type="Pfam" id="PF24436"/>
    </source>
</evidence>
<dbReference type="OMA" id="CMSMIIA"/>
<evidence type="ECO:0000259" key="3">
    <source>
        <dbReference type="Pfam" id="PF22965"/>
    </source>
</evidence>
<evidence type="ECO:0000256" key="1">
    <source>
        <dbReference type="ARBA" id="ARBA00008565"/>
    </source>
</evidence>
<dbReference type="VEuPathDB" id="AmoebaDB:NfTy_069120"/>
<dbReference type="Pfam" id="PF22965">
    <property type="entry name" value="INTS7_C"/>
    <property type="match status" value="1"/>
</dbReference>
<feature type="domain" description="Integrator complex subunit 7 C-terminal" evidence="3">
    <location>
        <begin position="824"/>
        <end position="944"/>
    </location>
</feature>
<protein>
    <recommendedName>
        <fullName evidence="2">Integrator complex subunit 7</fullName>
    </recommendedName>
</protein>
<organism evidence="5 6">
    <name type="scientific">Naegleria fowleri</name>
    <name type="common">Brain eating amoeba</name>
    <dbReference type="NCBI Taxonomy" id="5763"/>
    <lineage>
        <taxon>Eukaryota</taxon>
        <taxon>Discoba</taxon>
        <taxon>Heterolobosea</taxon>
        <taxon>Tetramitia</taxon>
        <taxon>Eutetramitia</taxon>
        <taxon>Vahlkampfiidae</taxon>
        <taxon>Naegleria</taxon>
    </lineage>
</organism>
<comment type="caution">
    <text evidence="5">The sequence shown here is derived from an EMBL/GenBank/DDBJ whole genome shotgun (WGS) entry which is preliminary data.</text>
</comment>
<dbReference type="InterPro" id="IPR011989">
    <property type="entry name" value="ARM-like"/>
</dbReference>
<dbReference type="GO" id="GO:0032039">
    <property type="term" value="C:integrator complex"/>
    <property type="evidence" value="ECO:0007669"/>
    <property type="project" value="InterPro"/>
</dbReference>
<name>A0A6A5BIK8_NAEFO</name>
<dbReference type="OrthoDB" id="1921953at2759"/>
<dbReference type="InterPro" id="IPR033060">
    <property type="entry name" value="INTS7"/>
</dbReference>
<dbReference type="AlphaFoldDB" id="A0A6A5BIK8"/>
<dbReference type="InterPro" id="IPR016024">
    <property type="entry name" value="ARM-type_fold"/>
</dbReference>
<dbReference type="SUPFAM" id="SSF48371">
    <property type="entry name" value="ARM repeat"/>
    <property type="match status" value="1"/>
</dbReference>
<dbReference type="Gene3D" id="1.25.10.10">
    <property type="entry name" value="Leucine-rich Repeat Variant"/>
    <property type="match status" value="1"/>
</dbReference>
<dbReference type="VEuPathDB" id="AmoebaDB:FDP41_004092"/>